<sequence length="97" mass="11089">MARVVKNRTASQSMCFRTKKFIPMRQLINSFVEFVDYPALGGGPNAKRKVIVTNVGDLATIRVETNYIAPEESAYWIDLTRGHMVVRLELENSRDKK</sequence>
<accession>A0A517X2Z4</accession>
<reference evidence="1 2" key="1">
    <citation type="submission" date="2019-03" db="EMBL/GenBank/DDBJ databases">
        <title>Deep-cultivation of Planctomycetes and their phenomic and genomic characterization uncovers novel biology.</title>
        <authorList>
            <person name="Wiegand S."/>
            <person name="Jogler M."/>
            <person name="Boedeker C."/>
            <person name="Pinto D."/>
            <person name="Vollmers J."/>
            <person name="Rivas-Marin E."/>
            <person name="Kohn T."/>
            <person name="Peeters S.H."/>
            <person name="Heuer A."/>
            <person name="Rast P."/>
            <person name="Oberbeckmann S."/>
            <person name="Bunk B."/>
            <person name="Jeske O."/>
            <person name="Meyerdierks A."/>
            <person name="Storesund J.E."/>
            <person name="Kallscheuer N."/>
            <person name="Luecker S."/>
            <person name="Lage O.M."/>
            <person name="Pohl T."/>
            <person name="Merkel B.J."/>
            <person name="Hornburger P."/>
            <person name="Mueller R.-W."/>
            <person name="Bruemmer F."/>
            <person name="Labrenz M."/>
            <person name="Spormann A.M."/>
            <person name="Op den Camp H."/>
            <person name="Overmann J."/>
            <person name="Amann R."/>
            <person name="Jetten M.S.M."/>
            <person name="Mascher T."/>
            <person name="Medema M.H."/>
            <person name="Devos D.P."/>
            <person name="Kaster A.-K."/>
            <person name="Ovreas L."/>
            <person name="Rohde M."/>
            <person name="Galperin M.Y."/>
            <person name="Jogler C."/>
        </authorList>
    </citation>
    <scope>NUCLEOTIDE SEQUENCE [LARGE SCALE GENOMIC DNA]</scope>
    <source>
        <strain evidence="1 2">V202</strain>
    </source>
</reference>
<organism evidence="1 2">
    <name type="scientific">Gimesia aquarii</name>
    <dbReference type="NCBI Taxonomy" id="2527964"/>
    <lineage>
        <taxon>Bacteria</taxon>
        <taxon>Pseudomonadati</taxon>
        <taxon>Planctomycetota</taxon>
        <taxon>Planctomycetia</taxon>
        <taxon>Planctomycetales</taxon>
        <taxon>Planctomycetaceae</taxon>
        <taxon>Gimesia</taxon>
    </lineage>
</organism>
<dbReference type="AlphaFoldDB" id="A0A517X2Z4"/>
<dbReference type="EMBL" id="CP037422">
    <property type="protein sequence ID" value="QDU11876.1"/>
    <property type="molecule type" value="Genomic_DNA"/>
</dbReference>
<protein>
    <submittedName>
        <fullName evidence="1">Uncharacterized protein</fullName>
    </submittedName>
</protein>
<gene>
    <name evidence="1" type="ORF">V202x_53010</name>
</gene>
<keyword evidence="2" id="KW-1185">Reference proteome</keyword>
<name>A0A517X2Z4_9PLAN</name>
<evidence type="ECO:0000313" key="2">
    <source>
        <dbReference type="Proteomes" id="UP000318384"/>
    </source>
</evidence>
<evidence type="ECO:0000313" key="1">
    <source>
        <dbReference type="EMBL" id="QDU11876.1"/>
    </source>
</evidence>
<proteinExistence type="predicted"/>
<dbReference type="Proteomes" id="UP000318384">
    <property type="component" value="Chromosome"/>
</dbReference>